<dbReference type="SMART" id="SM00866">
    <property type="entry name" value="UTRA"/>
    <property type="match status" value="1"/>
</dbReference>
<gene>
    <name evidence="5" type="ORF">EUA98_04745</name>
</gene>
<dbReference type="PANTHER" id="PTHR44846:SF1">
    <property type="entry name" value="MANNOSYL-D-GLYCERATE TRANSPORT_METABOLISM SYSTEM REPRESSOR MNGR-RELATED"/>
    <property type="match status" value="1"/>
</dbReference>
<proteinExistence type="predicted"/>
<dbReference type="PANTHER" id="PTHR44846">
    <property type="entry name" value="MANNOSYL-D-GLYCERATE TRANSPORT/METABOLISM SYSTEM REPRESSOR MNGR-RELATED"/>
    <property type="match status" value="1"/>
</dbReference>
<dbReference type="PRINTS" id="PR00035">
    <property type="entry name" value="HTHGNTR"/>
</dbReference>
<dbReference type="GO" id="GO:0045892">
    <property type="term" value="P:negative regulation of DNA-templated transcription"/>
    <property type="evidence" value="ECO:0007669"/>
    <property type="project" value="TreeGrafter"/>
</dbReference>
<organism evidence="5 6">
    <name type="scientific">Pengzhenrongella frigida</name>
    <dbReference type="NCBI Taxonomy" id="1259133"/>
    <lineage>
        <taxon>Bacteria</taxon>
        <taxon>Bacillati</taxon>
        <taxon>Actinomycetota</taxon>
        <taxon>Actinomycetes</taxon>
        <taxon>Micrococcales</taxon>
        <taxon>Pengzhenrongella</taxon>
    </lineage>
</organism>
<name>A0A4Q5N1V4_9MICO</name>
<dbReference type="Proteomes" id="UP000293764">
    <property type="component" value="Unassembled WGS sequence"/>
</dbReference>
<dbReference type="InterPro" id="IPR036388">
    <property type="entry name" value="WH-like_DNA-bd_sf"/>
</dbReference>
<keyword evidence="3" id="KW-0804">Transcription</keyword>
<keyword evidence="6" id="KW-1185">Reference proteome</keyword>
<dbReference type="GO" id="GO:0003700">
    <property type="term" value="F:DNA-binding transcription factor activity"/>
    <property type="evidence" value="ECO:0007669"/>
    <property type="project" value="InterPro"/>
</dbReference>
<reference evidence="5 6" key="1">
    <citation type="submission" date="2019-01" db="EMBL/GenBank/DDBJ databases">
        <title>Novel species of Cellulomonas.</title>
        <authorList>
            <person name="Liu Q."/>
            <person name="Xin Y.-H."/>
        </authorList>
    </citation>
    <scope>NUCLEOTIDE SEQUENCE [LARGE SCALE GENOMIC DNA]</scope>
    <source>
        <strain evidence="5 6">HLT2-17</strain>
    </source>
</reference>
<dbReference type="GO" id="GO:0003677">
    <property type="term" value="F:DNA binding"/>
    <property type="evidence" value="ECO:0007669"/>
    <property type="project" value="UniProtKB-KW"/>
</dbReference>
<evidence type="ECO:0000256" key="3">
    <source>
        <dbReference type="ARBA" id="ARBA00023163"/>
    </source>
</evidence>
<dbReference type="AlphaFoldDB" id="A0A4Q5N1V4"/>
<keyword evidence="2" id="KW-0238">DNA-binding</keyword>
<dbReference type="PROSITE" id="PS50949">
    <property type="entry name" value="HTH_GNTR"/>
    <property type="match status" value="1"/>
</dbReference>
<evidence type="ECO:0000313" key="6">
    <source>
        <dbReference type="Proteomes" id="UP000293764"/>
    </source>
</evidence>
<dbReference type="SUPFAM" id="SSF46785">
    <property type="entry name" value="Winged helix' DNA-binding domain"/>
    <property type="match status" value="1"/>
</dbReference>
<sequence>MSHDTDIARSAELADALGAIALDSETAKHEQVRNRLIEVIELLQSGDRLPPERELAARFGVSRMTLRQAISGLASAGYVVRVQGDGTFVADPTISKSSELTGFSEDMAARGFRPSSRLLAISHVSAGAALGQELVISPEEMVFHLERVRMADGIPMCLETIDLPARLTPGLDQQPLDQSLYEILRAVYGIELFEADQVILPTVVNQEQADLLRVPVHSPALIVKRIGYDKKRRPIERAMSIYRGDRYDIRMTVRRNPT</sequence>
<dbReference type="InterPro" id="IPR050679">
    <property type="entry name" value="Bact_HTH_transcr_reg"/>
</dbReference>
<dbReference type="OrthoDB" id="7363114at2"/>
<dbReference type="InterPro" id="IPR011663">
    <property type="entry name" value="UTRA"/>
</dbReference>
<evidence type="ECO:0000259" key="4">
    <source>
        <dbReference type="PROSITE" id="PS50949"/>
    </source>
</evidence>
<dbReference type="SMART" id="SM00345">
    <property type="entry name" value="HTH_GNTR"/>
    <property type="match status" value="1"/>
</dbReference>
<dbReference type="Pfam" id="PF07702">
    <property type="entry name" value="UTRA"/>
    <property type="match status" value="1"/>
</dbReference>
<comment type="caution">
    <text evidence="5">The sequence shown here is derived from an EMBL/GenBank/DDBJ whole genome shotgun (WGS) entry which is preliminary data.</text>
</comment>
<dbReference type="RefSeq" id="WP_130101527.1">
    <property type="nucleotide sequence ID" value="NZ_SDWW01000008.1"/>
</dbReference>
<dbReference type="InterPro" id="IPR036390">
    <property type="entry name" value="WH_DNA-bd_sf"/>
</dbReference>
<dbReference type="Pfam" id="PF00392">
    <property type="entry name" value="GntR"/>
    <property type="match status" value="1"/>
</dbReference>
<accession>A0A4Q5N1V4</accession>
<dbReference type="InterPro" id="IPR028978">
    <property type="entry name" value="Chorismate_lyase_/UTRA_dom_sf"/>
</dbReference>
<dbReference type="InterPro" id="IPR000524">
    <property type="entry name" value="Tscrpt_reg_HTH_GntR"/>
</dbReference>
<dbReference type="Gene3D" id="3.40.1410.10">
    <property type="entry name" value="Chorismate lyase-like"/>
    <property type="match status" value="1"/>
</dbReference>
<feature type="domain" description="HTH gntR-type" evidence="4">
    <location>
        <begin position="26"/>
        <end position="92"/>
    </location>
</feature>
<dbReference type="SUPFAM" id="SSF64288">
    <property type="entry name" value="Chorismate lyase-like"/>
    <property type="match status" value="1"/>
</dbReference>
<keyword evidence="1" id="KW-0805">Transcription regulation</keyword>
<evidence type="ECO:0000313" key="5">
    <source>
        <dbReference type="EMBL" id="RYV52079.1"/>
    </source>
</evidence>
<dbReference type="CDD" id="cd07377">
    <property type="entry name" value="WHTH_GntR"/>
    <property type="match status" value="1"/>
</dbReference>
<dbReference type="EMBL" id="SDWW01000008">
    <property type="protein sequence ID" value="RYV52079.1"/>
    <property type="molecule type" value="Genomic_DNA"/>
</dbReference>
<dbReference type="Gene3D" id="1.10.10.10">
    <property type="entry name" value="Winged helix-like DNA-binding domain superfamily/Winged helix DNA-binding domain"/>
    <property type="match status" value="1"/>
</dbReference>
<protein>
    <submittedName>
        <fullName evidence="5">GntR family transcriptional regulator</fullName>
    </submittedName>
</protein>
<evidence type="ECO:0000256" key="1">
    <source>
        <dbReference type="ARBA" id="ARBA00023015"/>
    </source>
</evidence>
<evidence type="ECO:0000256" key="2">
    <source>
        <dbReference type="ARBA" id="ARBA00023125"/>
    </source>
</evidence>